<protein>
    <recommendedName>
        <fullName evidence="4">CCGSCS motif protein</fullName>
    </recommendedName>
</protein>
<feature type="region of interest" description="Disordered" evidence="1">
    <location>
        <begin position="17"/>
        <end position="54"/>
    </location>
</feature>
<dbReference type="InterPro" id="IPR026481">
    <property type="entry name" value="CCGSCS"/>
</dbReference>
<dbReference type="EMBL" id="LN554847">
    <property type="protein sequence ID" value="CED56800.1"/>
    <property type="molecule type" value="Genomic_DNA"/>
</dbReference>
<dbReference type="NCBIfam" id="TIGR04101">
    <property type="entry name" value="CCGSCS"/>
    <property type="match status" value="1"/>
</dbReference>
<evidence type="ECO:0000313" key="2">
    <source>
        <dbReference type="EMBL" id="CED56800.1"/>
    </source>
</evidence>
<dbReference type="PATRIC" id="fig|80852.17.peg.2894"/>
<dbReference type="OrthoDB" id="6372164at2"/>
<dbReference type="GeneID" id="28543729"/>
<dbReference type="HOGENOM" id="CLU_213016_0_0_6"/>
<dbReference type="Proteomes" id="UP000032427">
    <property type="component" value="Chromosome 2"/>
</dbReference>
<evidence type="ECO:0000313" key="3">
    <source>
        <dbReference type="Proteomes" id="UP000032427"/>
    </source>
</evidence>
<evidence type="ECO:0000256" key="1">
    <source>
        <dbReference type="SAM" id="MobiDB-lite"/>
    </source>
</evidence>
<evidence type="ECO:0008006" key="4">
    <source>
        <dbReference type="Google" id="ProtNLM"/>
    </source>
</evidence>
<organism evidence="2 3">
    <name type="scientific">Aliivibrio wodanis</name>
    <dbReference type="NCBI Taxonomy" id="80852"/>
    <lineage>
        <taxon>Bacteria</taxon>
        <taxon>Pseudomonadati</taxon>
        <taxon>Pseudomonadota</taxon>
        <taxon>Gammaproteobacteria</taxon>
        <taxon>Vibrionales</taxon>
        <taxon>Vibrionaceae</taxon>
        <taxon>Aliivibrio</taxon>
    </lineage>
</organism>
<accession>A0A090I5I7</accession>
<dbReference type="AlphaFoldDB" id="A0A090I5I7"/>
<keyword evidence="3" id="KW-1185">Reference proteome</keyword>
<proteinExistence type="predicted"/>
<reference evidence="3" key="1">
    <citation type="submission" date="2014-09" db="EMBL/GenBank/DDBJ databases">
        <authorList>
            <person name="Hjerde E."/>
        </authorList>
    </citation>
    <scope>NUCLEOTIDE SEQUENCE [LARGE SCALE GENOMIC DNA]</scope>
    <source>
        <strain evidence="3">06/09/139</strain>
    </source>
</reference>
<dbReference type="KEGG" id="awd:AWOD_II_0149"/>
<sequence length="54" mass="5900">MALSFTKIFKKKEIESTGEKLVQQPMSDEQKPVDSKAKAEKKHGEPGVCCGSCS</sequence>
<name>A0A090I5I7_9GAMM</name>
<feature type="compositionally biased region" description="Basic and acidic residues" evidence="1">
    <location>
        <begin position="28"/>
        <end position="45"/>
    </location>
</feature>
<gene>
    <name evidence="2" type="ORF">AWOD_II_0149</name>
</gene>